<evidence type="ECO:0000313" key="5">
    <source>
        <dbReference type="Proteomes" id="UP000611277"/>
    </source>
</evidence>
<dbReference type="PROSITE" id="PS50158">
    <property type="entry name" value="ZF_CCHC"/>
    <property type="match status" value="1"/>
</dbReference>
<evidence type="ECO:0000313" key="4">
    <source>
        <dbReference type="EMBL" id="NXD04025.1"/>
    </source>
</evidence>
<dbReference type="GO" id="GO:0003676">
    <property type="term" value="F:nucleic acid binding"/>
    <property type="evidence" value="ECO:0007669"/>
    <property type="project" value="InterPro"/>
</dbReference>
<dbReference type="SUPFAM" id="SSF57756">
    <property type="entry name" value="Retrovirus zinc finger-like domains"/>
    <property type="match status" value="2"/>
</dbReference>
<keyword evidence="2" id="KW-0479">Metal-binding</keyword>
<dbReference type="SMART" id="SM00343">
    <property type="entry name" value="ZnF_C2HC"/>
    <property type="match status" value="2"/>
</dbReference>
<evidence type="ECO:0000256" key="1">
    <source>
        <dbReference type="ARBA" id="ARBA00022581"/>
    </source>
</evidence>
<feature type="non-terminal residue" evidence="4">
    <location>
        <position position="1"/>
    </location>
</feature>
<feature type="non-terminal residue" evidence="4">
    <location>
        <position position="126"/>
    </location>
</feature>
<evidence type="ECO:0000256" key="2">
    <source>
        <dbReference type="PROSITE-ProRule" id="PRU00047"/>
    </source>
</evidence>
<keyword evidence="5" id="KW-1185">Reference proteome</keyword>
<evidence type="ECO:0000259" key="3">
    <source>
        <dbReference type="PROSITE" id="PS50158"/>
    </source>
</evidence>
<dbReference type="InterPro" id="IPR001878">
    <property type="entry name" value="Znf_CCHC"/>
</dbReference>
<dbReference type="Pfam" id="PF00098">
    <property type="entry name" value="zf-CCHC"/>
    <property type="match status" value="1"/>
</dbReference>
<sequence>ICNLTDAELSDHIKACTNIVLEQFKAELIVTVIAQQLQVIRAAIKCFECRELGHIRKQCPKGPKGQKGNKKSIKPCHCQKGFHWSNQCQSKYDKHGNLLPQQENLKVCVESSAPQSNETTLNQTPI</sequence>
<proteinExistence type="predicted"/>
<accession>A0A851SM51</accession>
<dbReference type="EMBL" id="WBNC01021455">
    <property type="protein sequence ID" value="NXD04025.1"/>
    <property type="molecule type" value="Genomic_DNA"/>
</dbReference>
<dbReference type="PANTHER" id="PTHR40389:SF4">
    <property type="match status" value="1"/>
</dbReference>
<dbReference type="InterPro" id="IPR050195">
    <property type="entry name" value="Primate_lentivir_Gag_pol-like"/>
</dbReference>
<protein>
    <submittedName>
        <fullName evidence="4">GAK6 protein</fullName>
    </submittedName>
</protein>
<dbReference type="Gene3D" id="4.10.60.10">
    <property type="entry name" value="Zinc finger, CCHC-type"/>
    <property type="match status" value="1"/>
</dbReference>
<keyword evidence="2" id="KW-0863">Zinc-finger</keyword>
<dbReference type="AlphaFoldDB" id="A0A851SM51"/>
<dbReference type="Proteomes" id="UP000611277">
    <property type="component" value="Unassembled WGS sequence"/>
</dbReference>
<organism evidence="4 5">
    <name type="scientific">Certhia familiaris</name>
    <name type="common">Eurasian treecreeper</name>
    <dbReference type="NCBI Taxonomy" id="73333"/>
    <lineage>
        <taxon>Eukaryota</taxon>
        <taxon>Metazoa</taxon>
        <taxon>Chordata</taxon>
        <taxon>Craniata</taxon>
        <taxon>Vertebrata</taxon>
        <taxon>Euteleostomi</taxon>
        <taxon>Archelosauria</taxon>
        <taxon>Archosauria</taxon>
        <taxon>Dinosauria</taxon>
        <taxon>Saurischia</taxon>
        <taxon>Theropoda</taxon>
        <taxon>Coelurosauria</taxon>
        <taxon>Aves</taxon>
        <taxon>Neognathae</taxon>
        <taxon>Neoaves</taxon>
        <taxon>Telluraves</taxon>
        <taxon>Australaves</taxon>
        <taxon>Passeriformes</taxon>
        <taxon>Certhiidae</taxon>
        <taxon>Certhiinae</taxon>
        <taxon>Certhia</taxon>
    </lineage>
</organism>
<gene>
    <name evidence="4" type="primary">Ervk6_3</name>
    <name evidence="4" type="ORF">CERFAM_R14834</name>
</gene>
<keyword evidence="2" id="KW-0862">Zinc</keyword>
<reference evidence="4" key="1">
    <citation type="submission" date="2019-09" db="EMBL/GenBank/DDBJ databases">
        <title>Bird 10,000 Genomes (B10K) Project - Family phase.</title>
        <authorList>
            <person name="Zhang G."/>
        </authorList>
    </citation>
    <scope>NUCLEOTIDE SEQUENCE</scope>
    <source>
        <strain evidence="4">OUT-0039</strain>
        <tissue evidence="4">Muscle</tissue>
    </source>
</reference>
<feature type="domain" description="CCHC-type" evidence="3">
    <location>
        <begin position="45"/>
        <end position="61"/>
    </location>
</feature>
<keyword evidence="1" id="KW-0945">Host-virus interaction</keyword>
<dbReference type="Pfam" id="PF14787">
    <property type="entry name" value="zf-CCHC_5"/>
    <property type="match status" value="1"/>
</dbReference>
<comment type="caution">
    <text evidence="4">The sequence shown here is derived from an EMBL/GenBank/DDBJ whole genome shotgun (WGS) entry which is preliminary data.</text>
</comment>
<dbReference type="InterPro" id="IPR036875">
    <property type="entry name" value="Znf_CCHC_sf"/>
</dbReference>
<name>A0A851SM51_CERFA</name>
<dbReference type="PANTHER" id="PTHR40389">
    <property type="entry name" value="ENDOGENOUS RETROVIRUS GROUP K MEMBER 24 GAG POLYPROTEIN-RELATED"/>
    <property type="match status" value="1"/>
</dbReference>
<dbReference type="GO" id="GO:0008270">
    <property type="term" value="F:zinc ion binding"/>
    <property type="evidence" value="ECO:0007669"/>
    <property type="project" value="UniProtKB-KW"/>
</dbReference>